<dbReference type="Proteomes" id="UP000198379">
    <property type="component" value="Unassembled WGS sequence"/>
</dbReference>
<dbReference type="AlphaFoldDB" id="A0A239D1Z2"/>
<evidence type="ECO:0000313" key="3">
    <source>
        <dbReference type="EMBL" id="SNS26152.1"/>
    </source>
</evidence>
<protein>
    <submittedName>
        <fullName evidence="3">2TM domain-containing protein</fullName>
    </submittedName>
</protein>
<keyword evidence="1" id="KW-0812">Transmembrane</keyword>
<keyword evidence="1" id="KW-1133">Transmembrane helix</keyword>
<evidence type="ECO:0000313" key="4">
    <source>
        <dbReference type="Proteomes" id="UP000198379"/>
    </source>
</evidence>
<dbReference type="OrthoDB" id="8965954at2"/>
<feature type="transmembrane region" description="Helical" evidence="1">
    <location>
        <begin position="21"/>
        <end position="41"/>
    </location>
</feature>
<dbReference type="InterPro" id="IPR025698">
    <property type="entry name" value="2TM_dom"/>
</dbReference>
<sequence length="99" mass="12007">MEYQEDKYARARARVAALRKFYGKLGSFLLFGIIFLGFNYYSNGLRYPWFLWIIGFWGLGIVIEAFKLFGTDLFLGRNWEQRKIREQMEKENRNSQNWF</sequence>
<organism evidence="3 4">
    <name type="scientific">Dokdonia pacifica</name>
    <dbReference type="NCBI Taxonomy" id="1627892"/>
    <lineage>
        <taxon>Bacteria</taxon>
        <taxon>Pseudomonadati</taxon>
        <taxon>Bacteroidota</taxon>
        <taxon>Flavobacteriia</taxon>
        <taxon>Flavobacteriales</taxon>
        <taxon>Flavobacteriaceae</taxon>
        <taxon>Dokdonia</taxon>
    </lineage>
</organism>
<evidence type="ECO:0000259" key="2">
    <source>
        <dbReference type="Pfam" id="PF13239"/>
    </source>
</evidence>
<reference evidence="3 4" key="1">
    <citation type="submission" date="2017-06" db="EMBL/GenBank/DDBJ databases">
        <authorList>
            <person name="Kim H.J."/>
            <person name="Triplett B.A."/>
        </authorList>
    </citation>
    <scope>NUCLEOTIDE SEQUENCE [LARGE SCALE GENOMIC DNA]</scope>
    <source>
        <strain evidence="3 4">DSM 25597</strain>
    </source>
</reference>
<gene>
    <name evidence="3" type="ORF">SAMN06265376_10993</name>
</gene>
<dbReference type="Pfam" id="PF13239">
    <property type="entry name" value="2TM"/>
    <property type="match status" value="1"/>
</dbReference>
<accession>A0A239D1Z2</accession>
<feature type="domain" description="2TM" evidence="2">
    <location>
        <begin position="10"/>
        <end position="89"/>
    </location>
</feature>
<dbReference type="RefSeq" id="WP_089373627.1">
    <property type="nucleotide sequence ID" value="NZ_BMEP01000001.1"/>
</dbReference>
<name>A0A239D1Z2_9FLAO</name>
<dbReference type="EMBL" id="FZNY01000009">
    <property type="protein sequence ID" value="SNS26152.1"/>
    <property type="molecule type" value="Genomic_DNA"/>
</dbReference>
<feature type="transmembrane region" description="Helical" evidence="1">
    <location>
        <begin position="47"/>
        <end position="75"/>
    </location>
</feature>
<keyword evidence="1" id="KW-0472">Membrane</keyword>
<evidence type="ECO:0000256" key="1">
    <source>
        <dbReference type="SAM" id="Phobius"/>
    </source>
</evidence>
<proteinExistence type="predicted"/>
<keyword evidence="4" id="KW-1185">Reference proteome</keyword>